<dbReference type="Proteomes" id="UP000807353">
    <property type="component" value="Unassembled WGS sequence"/>
</dbReference>
<dbReference type="EMBL" id="MU150288">
    <property type="protein sequence ID" value="KAF9461178.1"/>
    <property type="molecule type" value="Genomic_DNA"/>
</dbReference>
<protein>
    <submittedName>
        <fullName evidence="2">Uncharacterized protein</fullName>
    </submittedName>
</protein>
<sequence>MFIRTTTVVLSAFALAAVALEKRGAEVLTAERIYHTVIDESPFLVDRTTTIVWTQSPSIIETETATPGPSPSPY</sequence>
<keyword evidence="3" id="KW-1185">Reference proteome</keyword>
<reference evidence="2" key="1">
    <citation type="submission" date="2020-11" db="EMBL/GenBank/DDBJ databases">
        <authorList>
            <consortium name="DOE Joint Genome Institute"/>
            <person name="Ahrendt S."/>
            <person name="Riley R."/>
            <person name="Andreopoulos W."/>
            <person name="Labutti K."/>
            <person name="Pangilinan J."/>
            <person name="Ruiz-Duenas F.J."/>
            <person name="Barrasa J.M."/>
            <person name="Sanchez-Garcia M."/>
            <person name="Camarero S."/>
            <person name="Miyauchi S."/>
            <person name="Serrano A."/>
            <person name="Linde D."/>
            <person name="Babiker R."/>
            <person name="Drula E."/>
            <person name="Ayuso-Fernandez I."/>
            <person name="Pacheco R."/>
            <person name="Padilla G."/>
            <person name="Ferreira P."/>
            <person name="Barriuso J."/>
            <person name="Kellner H."/>
            <person name="Castanera R."/>
            <person name="Alfaro M."/>
            <person name="Ramirez L."/>
            <person name="Pisabarro A.G."/>
            <person name="Kuo A."/>
            <person name="Tritt A."/>
            <person name="Lipzen A."/>
            <person name="He G."/>
            <person name="Yan M."/>
            <person name="Ng V."/>
            <person name="Cullen D."/>
            <person name="Martin F."/>
            <person name="Rosso M.-N."/>
            <person name="Henrissat B."/>
            <person name="Hibbett D."/>
            <person name="Martinez A.T."/>
            <person name="Grigoriev I.V."/>
        </authorList>
    </citation>
    <scope>NUCLEOTIDE SEQUENCE</scope>
    <source>
        <strain evidence="2">CBS 247.69</strain>
    </source>
</reference>
<dbReference type="AlphaFoldDB" id="A0A9P5Y0S3"/>
<comment type="caution">
    <text evidence="2">The sequence shown here is derived from an EMBL/GenBank/DDBJ whole genome shotgun (WGS) entry which is preliminary data.</text>
</comment>
<dbReference type="OrthoDB" id="3025387at2759"/>
<organism evidence="2 3">
    <name type="scientific">Collybia nuda</name>
    <dbReference type="NCBI Taxonomy" id="64659"/>
    <lineage>
        <taxon>Eukaryota</taxon>
        <taxon>Fungi</taxon>
        <taxon>Dikarya</taxon>
        <taxon>Basidiomycota</taxon>
        <taxon>Agaricomycotina</taxon>
        <taxon>Agaricomycetes</taxon>
        <taxon>Agaricomycetidae</taxon>
        <taxon>Agaricales</taxon>
        <taxon>Tricholomatineae</taxon>
        <taxon>Clitocybaceae</taxon>
        <taxon>Collybia</taxon>
    </lineage>
</organism>
<evidence type="ECO:0000313" key="2">
    <source>
        <dbReference type="EMBL" id="KAF9461178.1"/>
    </source>
</evidence>
<name>A0A9P5Y0S3_9AGAR</name>
<proteinExistence type="predicted"/>
<keyword evidence="1" id="KW-0732">Signal</keyword>
<feature type="signal peptide" evidence="1">
    <location>
        <begin position="1"/>
        <end position="19"/>
    </location>
</feature>
<accession>A0A9P5Y0S3</accession>
<feature type="chain" id="PRO_5040425469" evidence="1">
    <location>
        <begin position="20"/>
        <end position="74"/>
    </location>
</feature>
<evidence type="ECO:0000256" key="1">
    <source>
        <dbReference type="SAM" id="SignalP"/>
    </source>
</evidence>
<gene>
    <name evidence="2" type="ORF">BDZ94DRAFT_1310898</name>
</gene>
<evidence type="ECO:0000313" key="3">
    <source>
        <dbReference type="Proteomes" id="UP000807353"/>
    </source>
</evidence>